<dbReference type="EMBL" id="CP014859">
    <property type="protein sequence ID" value="AOS63796.1"/>
    <property type="molecule type" value="Genomic_DNA"/>
</dbReference>
<gene>
    <name evidence="2" type="ORF">TL08_14935</name>
</gene>
<dbReference type="KEGG" id="ahm:TL08_14935"/>
<dbReference type="RefSeq" id="WP_069849713.1">
    <property type="nucleotide sequence ID" value="NZ_CP014859.1"/>
</dbReference>
<evidence type="ECO:0000313" key="2">
    <source>
        <dbReference type="EMBL" id="AOS63796.1"/>
    </source>
</evidence>
<dbReference type="Gene3D" id="3.40.50.1820">
    <property type="entry name" value="alpha/beta hydrolase"/>
    <property type="match status" value="1"/>
</dbReference>
<protein>
    <submittedName>
        <fullName evidence="2">Hydrolase or acyltransferase of alpha/beta superfamily</fullName>
    </submittedName>
</protein>
<dbReference type="Proteomes" id="UP000095210">
    <property type="component" value="Chromosome"/>
</dbReference>
<dbReference type="SUPFAM" id="SSF53474">
    <property type="entry name" value="alpha/beta-Hydrolases"/>
    <property type="match status" value="1"/>
</dbReference>
<keyword evidence="2" id="KW-0808">Transferase</keyword>
<accession>A0AAC9MZC2</accession>
<dbReference type="PANTHER" id="PTHR43433">
    <property type="entry name" value="HYDROLASE, ALPHA/BETA FOLD FAMILY PROTEIN"/>
    <property type="match status" value="1"/>
</dbReference>
<dbReference type="InterPro" id="IPR050471">
    <property type="entry name" value="AB_hydrolase"/>
</dbReference>
<dbReference type="GO" id="GO:0016746">
    <property type="term" value="F:acyltransferase activity"/>
    <property type="evidence" value="ECO:0007669"/>
    <property type="project" value="UniProtKB-KW"/>
</dbReference>
<keyword evidence="2" id="KW-0378">Hydrolase</keyword>
<sequence>MPTLDSGGTTLYYEVHGAGPPLLLVHAISAGADMWRPQVDHFAKSHRVITFDARGVGRSGPITSWRRVLATMAEDVRALLDHLDVAQAAVCGVSFGGVLAQQFAASHPDRVERLAIVDSYSDSRPSTIGRAAWLLSVYAGASSNLLPNRVLQSVIERQYRRWPLAAETLSAAVARLRGTDALKTRLAINLVNFVPALGAASFPILAVVGEDSWPRSMRFAAELRSAVPRTTVVRIPDSADPSTLCQPARFNEVLQRFLDS</sequence>
<feature type="domain" description="AB hydrolase-1" evidence="1">
    <location>
        <begin position="20"/>
        <end position="238"/>
    </location>
</feature>
<keyword evidence="2" id="KW-0012">Acyltransferase</keyword>
<organism evidence="2 3">
    <name type="scientific">Actinoalloteichus hymeniacidonis</name>
    <dbReference type="NCBI Taxonomy" id="340345"/>
    <lineage>
        <taxon>Bacteria</taxon>
        <taxon>Bacillati</taxon>
        <taxon>Actinomycetota</taxon>
        <taxon>Actinomycetes</taxon>
        <taxon>Pseudonocardiales</taxon>
        <taxon>Pseudonocardiaceae</taxon>
        <taxon>Actinoalloteichus</taxon>
    </lineage>
</organism>
<dbReference type="Pfam" id="PF00561">
    <property type="entry name" value="Abhydrolase_1"/>
    <property type="match status" value="1"/>
</dbReference>
<dbReference type="AlphaFoldDB" id="A0AAC9MZC2"/>
<evidence type="ECO:0000259" key="1">
    <source>
        <dbReference type="Pfam" id="PF00561"/>
    </source>
</evidence>
<keyword evidence="3" id="KW-1185">Reference proteome</keyword>
<dbReference type="InterPro" id="IPR029058">
    <property type="entry name" value="AB_hydrolase_fold"/>
</dbReference>
<dbReference type="PRINTS" id="PR00111">
    <property type="entry name" value="ABHYDROLASE"/>
</dbReference>
<evidence type="ECO:0000313" key="3">
    <source>
        <dbReference type="Proteomes" id="UP000095210"/>
    </source>
</evidence>
<name>A0AAC9MZC2_9PSEU</name>
<dbReference type="GO" id="GO:0016787">
    <property type="term" value="F:hydrolase activity"/>
    <property type="evidence" value="ECO:0007669"/>
    <property type="project" value="UniProtKB-KW"/>
</dbReference>
<dbReference type="InterPro" id="IPR000073">
    <property type="entry name" value="AB_hydrolase_1"/>
</dbReference>
<reference evidence="3" key="1">
    <citation type="submission" date="2016-03" db="EMBL/GenBank/DDBJ databases">
        <title>Complete genome sequence of the type strain Actinoalloteichus hymeniacidonis DSM 45092.</title>
        <authorList>
            <person name="Schaffert L."/>
            <person name="Albersmeier A."/>
            <person name="Winkler A."/>
            <person name="Kalinowski J."/>
            <person name="Zotchev S."/>
            <person name="Ruckert C."/>
        </authorList>
    </citation>
    <scope>NUCLEOTIDE SEQUENCE [LARGE SCALE GENOMIC DNA]</scope>
    <source>
        <strain evidence="3">HPA177(T) (DSM 45092(T))</strain>
    </source>
</reference>
<proteinExistence type="predicted"/>
<dbReference type="PANTHER" id="PTHR43433:SF5">
    <property type="entry name" value="AB HYDROLASE-1 DOMAIN-CONTAINING PROTEIN"/>
    <property type="match status" value="1"/>
</dbReference>